<keyword evidence="5 7" id="KW-0627">Porphyrin biosynthesis</keyword>
<evidence type="ECO:0000256" key="1">
    <source>
        <dbReference type="ARBA" id="ARBA00004744"/>
    </source>
</evidence>
<dbReference type="GO" id="GO:0046872">
    <property type="term" value="F:metal ion binding"/>
    <property type="evidence" value="ECO:0007669"/>
    <property type="project" value="UniProtKB-UniRule"/>
</dbReference>
<dbReference type="GO" id="GO:0006783">
    <property type="term" value="P:heme biosynthetic process"/>
    <property type="evidence" value="ECO:0007669"/>
    <property type="project" value="UniProtKB-UniRule"/>
</dbReference>
<evidence type="ECO:0000256" key="3">
    <source>
        <dbReference type="ARBA" id="ARBA00023133"/>
    </source>
</evidence>
<dbReference type="InterPro" id="IPR033644">
    <property type="entry name" value="Ferrochelatase_C"/>
</dbReference>
<feature type="binding site" evidence="7">
    <location>
        <position position="56"/>
    </location>
    <ligand>
        <name>Fe-coproporphyrin III</name>
        <dbReference type="ChEBI" id="CHEBI:68438"/>
    </ligand>
</feature>
<keyword evidence="4 7" id="KW-0456">Lyase</keyword>
<reference evidence="10" key="1">
    <citation type="journal article" date="2017" name="Appl. Environ. Microbiol.">
        <title>Genomic analysis of Calderihabitans maritimus KKC1, a thermophilic hydrogenogenic carboxydotrophic bacterium isolated from marine sediment.</title>
        <authorList>
            <person name="Omae K."/>
            <person name="Yoneda Y."/>
            <person name="Fukuyama Y."/>
            <person name="Yoshida T."/>
            <person name="Sako Y."/>
        </authorList>
    </citation>
    <scope>NUCLEOTIDE SEQUENCE [LARGE SCALE GENOMIC DNA]</scope>
    <source>
        <strain evidence="10">KKC1</strain>
    </source>
</reference>
<dbReference type="PANTHER" id="PTHR11108">
    <property type="entry name" value="FERROCHELATASE"/>
    <property type="match status" value="1"/>
</dbReference>
<dbReference type="GO" id="GO:0004325">
    <property type="term" value="F:ferrochelatase activity"/>
    <property type="evidence" value="ECO:0007669"/>
    <property type="project" value="UniProtKB-UniRule"/>
</dbReference>
<evidence type="ECO:0000256" key="2">
    <source>
        <dbReference type="ARBA" id="ARBA00023004"/>
    </source>
</evidence>
<accession>A0A1Z5HNT5</accession>
<evidence type="ECO:0000256" key="6">
    <source>
        <dbReference type="ARBA" id="ARBA00024536"/>
    </source>
</evidence>
<dbReference type="SUPFAM" id="SSF53800">
    <property type="entry name" value="Chelatase"/>
    <property type="match status" value="1"/>
</dbReference>
<dbReference type="GO" id="GO:0005737">
    <property type="term" value="C:cytoplasm"/>
    <property type="evidence" value="ECO:0007669"/>
    <property type="project" value="UniProtKB-SubCell"/>
</dbReference>
<comment type="caution">
    <text evidence="7">Lacks conserved residue(s) required for the propagation of feature annotation.</text>
</comment>
<evidence type="ECO:0000256" key="7">
    <source>
        <dbReference type="HAMAP-Rule" id="MF_00323"/>
    </source>
</evidence>
<feature type="binding site" evidence="7">
    <location>
        <position position="264"/>
    </location>
    <ligand>
        <name>Fe(2+)</name>
        <dbReference type="ChEBI" id="CHEBI:29033"/>
    </ligand>
</feature>
<dbReference type="Proteomes" id="UP000197032">
    <property type="component" value="Unassembled WGS sequence"/>
</dbReference>
<comment type="similarity">
    <text evidence="7 8">Belongs to the ferrochelatase family.</text>
</comment>
<keyword evidence="7 8" id="KW-0963">Cytoplasm</keyword>
<proteinExistence type="inferred from homology"/>
<dbReference type="EC" id="4.99.1.9" evidence="7"/>
<dbReference type="AlphaFoldDB" id="A0A1Z5HNT5"/>
<dbReference type="UniPathway" id="UPA00252"/>
<dbReference type="NCBIfam" id="TIGR00109">
    <property type="entry name" value="hemH"/>
    <property type="match status" value="1"/>
</dbReference>
<evidence type="ECO:0000313" key="9">
    <source>
        <dbReference type="EMBL" id="GAW90920.1"/>
    </source>
</evidence>
<dbReference type="PROSITE" id="PS00534">
    <property type="entry name" value="FERROCHELATASE"/>
    <property type="match status" value="1"/>
</dbReference>
<organism evidence="9 10">
    <name type="scientific">Calderihabitans maritimus</name>
    <dbReference type="NCBI Taxonomy" id="1246530"/>
    <lineage>
        <taxon>Bacteria</taxon>
        <taxon>Bacillati</taxon>
        <taxon>Bacillota</taxon>
        <taxon>Clostridia</taxon>
        <taxon>Neomoorellales</taxon>
        <taxon>Calderihabitantaceae</taxon>
        <taxon>Calderihabitans</taxon>
    </lineage>
</organism>
<keyword evidence="7" id="KW-0479">Metal-binding</keyword>
<comment type="caution">
    <text evidence="9">The sequence shown here is derived from an EMBL/GenBank/DDBJ whole genome shotgun (WGS) entry which is preliminary data.</text>
</comment>
<dbReference type="PANTHER" id="PTHR11108:SF1">
    <property type="entry name" value="FERROCHELATASE, MITOCHONDRIAL"/>
    <property type="match status" value="1"/>
</dbReference>
<dbReference type="RefSeq" id="WP_088552533.1">
    <property type="nucleotide sequence ID" value="NZ_BDGJ01000002.1"/>
</dbReference>
<keyword evidence="10" id="KW-1185">Reference proteome</keyword>
<sequence length="313" mass="35050">MVTGGNLTGILLMAFGAPDSPEAVEPFLRKLLGNRPLPEPVLAKIKERYNLIGGKSPLLEITQTQAFKLEEKLKQRGKSCRVYTGMCYWHPFIEEALAQMVEDGINRVLALSLSPHYSRVSTGAYLRQLEAALDRYGGSLQVTRAGDWYDHPLYIQALAEKVGEGLRQFPEDVRAEVPLVFSAHSVPLEHIEGGDPYLEQVEKTASALAETLGEVQWQLAFQSKGAGKGRWLEPEVEKVLEQLRDQGKKNVLLVPLSFVSDHVETLYDMDIALKEYARSLGLNFVRCSTLNDSPAFIEALVQIIEQKLDQEWK</sequence>
<dbReference type="OrthoDB" id="9776380at2"/>
<keyword evidence="2 7" id="KW-0408">Iron</keyword>
<keyword evidence="3 7" id="KW-0350">Heme biosynthesis</keyword>
<dbReference type="InterPro" id="IPR001015">
    <property type="entry name" value="Ferrochelatase"/>
</dbReference>
<feature type="binding site" evidence="7">
    <location>
        <position position="125"/>
    </location>
    <ligand>
        <name>Fe-coproporphyrin III</name>
        <dbReference type="ChEBI" id="CHEBI:68438"/>
    </ligand>
</feature>
<dbReference type="HAMAP" id="MF_00323">
    <property type="entry name" value="Ferrochelatase"/>
    <property type="match status" value="1"/>
</dbReference>
<comment type="catalytic activity">
    <reaction evidence="6">
        <text>Fe-coproporphyrin III + 2 H(+) = coproporphyrin III + Fe(2+)</text>
        <dbReference type="Rhea" id="RHEA:49572"/>
        <dbReference type="ChEBI" id="CHEBI:15378"/>
        <dbReference type="ChEBI" id="CHEBI:29033"/>
        <dbReference type="ChEBI" id="CHEBI:68438"/>
        <dbReference type="ChEBI" id="CHEBI:131725"/>
        <dbReference type="EC" id="4.99.1.9"/>
    </reaction>
    <physiologicalReaction direction="right-to-left" evidence="6">
        <dbReference type="Rhea" id="RHEA:49574"/>
    </physiologicalReaction>
</comment>
<feature type="binding site" evidence="7">
    <location>
        <begin position="48"/>
        <end position="49"/>
    </location>
    <ligand>
        <name>Fe-coproporphyrin III</name>
        <dbReference type="ChEBI" id="CHEBI:68438"/>
    </ligand>
</feature>
<dbReference type="EMBL" id="BDGJ01000002">
    <property type="protein sequence ID" value="GAW90920.1"/>
    <property type="molecule type" value="Genomic_DNA"/>
</dbReference>
<evidence type="ECO:0000313" key="10">
    <source>
        <dbReference type="Proteomes" id="UP000197032"/>
    </source>
</evidence>
<comment type="pathway">
    <text evidence="1 7 8">Porphyrin-containing compound metabolism; protoheme biosynthesis.</text>
</comment>
<gene>
    <name evidence="7" type="primary">cpfC</name>
    <name evidence="9" type="ORF">KKC1_00820</name>
</gene>
<feature type="binding site" evidence="7">
    <location>
        <position position="184"/>
    </location>
    <ligand>
        <name>Fe(2+)</name>
        <dbReference type="ChEBI" id="CHEBI:29033"/>
    </ligand>
</feature>
<protein>
    <recommendedName>
        <fullName evidence="7">Coproporphyrin III ferrochelatase</fullName>
        <ecNumber evidence="7">4.99.1.9</ecNumber>
    </recommendedName>
</protein>
<dbReference type="InterPro" id="IPR033659">
    <property type="entry name" value="Ferrochelatase_N"/>
</dbReference>
<name>A0A1Z5HNT5_9FIRM</name>
<dbReference type="Gene3D" id="3.40.50.1400">
    <property type="match status" value="2"/>
</dbReference>
<dbReference type="CDD" id="cd00419">
    <property type="entry name" value="Ferrochelatase_C"/>
    <property type="match status" value="1"/>
</dbReference>
<dbReference type="InterPro" id="IPR019772">
    <property type="entry name" value="Ferrochelatase_AS"/>
</dbReference>
<dbReference type="CDD" id="cd03411">
    <property type="entry name" value="Ferrochelatase_N"/>
    <property type="match status" value="1"/>
</dbReference>
<evidence type="ECO:0000256" key="5">
    <source>
        <dbReference type="ARBA" id="ARBA00023244"/>
    </source>
</evidence>
<comment type="function">
    <text evidence="7 8">Involved in coproporphyrin-dependent heme b biosynthesis. Catalyzes the insertion of ferrous iron into coproporphyrin III to form Fe-coproporphyrin III.</text>
</comment>
<comment type="subcellular location">
    <subcellularLocation>
        <location evidence="7 8">Cytoplasm</location>
    </subcellularLocation>
</comment>
<evidence type="ECO:0000256" key="8">
    <source>
        <dbReference type="RuleBase" id="RU000607"/>
    </source>
</evidence>
<dbReference type="Pfam" id="PF00762">
    <property type="entry name" value="Ferrochelatase"/>
    <property type="match status" value="1"/>
</dbReference>
<evidence type="ECO:0000256" key="4">
    <source>
        <dbReference type="ARBA" id="ARBA00023239"/>
    </source>
</evidence>